<keyword evidence="3" id="KW-0449">Lipoprotein</keyword>
<dbReference type="CDD" id="cd22268">
    <property type="entry name" value="DPBB_RlpA-like"/>
    <property type="match status" value="1"/>
</dbReference>
<dbReference type="Pfam" id="PF03330">
    <property type="entry name" value="DPBB_1"/>
    <property type="match status" value="1"/>
</dbReference>
<feature type="domain" description="RlpA-like protein double-psi beta-barrel" evidence="2">
    <location>
        <begin position="129"/>
        <end position="217"/>
    </location>
</feature>
<reference evidence="3 4" key="1">
    <citation type="journal article" date="2012" name="J. Bacteriol.">
        <title>Genome sequence of the soybean symbiont Sinorhizobium fredii HH103.</title>
        <authorList>
            <person name="Weidner S."/>
            <person name="Becker A."/>
            <person name="Bonilla I."/>
            <person name="Jaenicke S."/>
            <person name="Lloret J."/>
            <person name="Margaret I."/>
            <person name="Puhler A."/>
            <person name="Ruiz-Sainz J.E."/>
            <person name="Schneiker-Bekel S."/>
            <person name="Szczepanowski R."/>
            <person name="Vinardell J.M."/>
            <person name="Zehner S."/>
            <person name="Gottfert M."/>
        </authorList>
    </citation>
    <scope>NUCLEOTIDE SEQUENCE [LARGE SCALE GENOMIC DNA]</scope>
    <source>
        <strain evidence="3 4">HH103</strain>
    </source>
</reference>
<dbReference type="Proteomes" id="UP000007735">
    <property type="component" value="Chromosome"/>
</dbReference>
<dbReference type="GO" id="GO:0000270">
    <property type="term" value="P:peptidoglycan metabolic process"/>
    <property type="evidence" value="ECO:0007669"/>
    <property type="project" value="UniProtKB-UniRule"/>
</dbReference>
<dbReference type="HAMAP" id="MF_02071">
    <property type="entry name" value="RlpA"/>
    <property type="match status" value="1"/>
</dbReference>
<dbReference type="EC" id="4.2.2.-" evidence="1"/>
<evidence type="ECO:0000256" key="1">
    <source>
        <dbReference type="HAMAP-Rule" id="MF_02071"/>
    </source>
</evidence>
<dbReference type="PATRIC" id="fig|380.5.peg.1583"/>
<accession>G9A6W4</accession>
<protein>
    <recommendedName>
        <fullName evidence="1">Endolytic peptidoglycan transglycosylase RlpA</fullName>
        <ecNumber evidence="1">4.2.2.-</ecNumber>
    </recommendedName>
</protein>
<dbReference type="AlphaFoldDB" id="G9A6W4"/>
<sequence>MITLIVPFRNAVMSAGARADHFECGIANNLVGQMTSDRKAAYLVGGIRLAAVPLLCAALAACGSASSVKTSKSRSKEYFAESIYGVKASPRVATGRNIPKGGGRYQVGKAYQVKGKWYQPKEDFGYNKSGMASWYGSAFHGRLTANGEVYDKYHLSAAHPTFPLPSYARVTNMENGTSVIVRVNDRGPYEYGRIIDVSSKTADMLDIKRKGSAKVRVQYVGRAPLEGNDMPYLMASYVTKGDRSPGVRPEGQIATGVMVASNEPLRNQVQDLGTVTVPAKSMLGTGVPVNALAAPAQALPTPRAMTEFVLLPEIGPVPTERPELIPLPDGSMAFAAAYVEVRVSDKASPFEAIMVDSNPLTPESILAYAKRRQGAV</sequence>
<gene>
    <name evidence="1" type="primary">rlpA</name>
    <name evidence="3" type="ordered locus">SFHH103_01496</name>
</gene>
<dbReference type="PANTHER" id="PTHR34183">
    <property type="entry name" value="ENDOLYTIC PEPTIDOGLYCAN TRANSGLYCOSYLASE RLPA"/>
    <property type="match status" value="1"/>
</dbReference>
<dbReference type="EMBL" id="HE616890">
    <property type="protein sequence ID" value="CCE95994.1"/>
    <property type="molecule type" value="Genomic_DNA"/>
</dbReference>
<evidence type="ECO:0000313" key="3">
    <source>
        <dbReference type="EMBL" id="CCE95994.1"/>
    </source>
</evidence>
<evidence type="ECO:0000313" key="4">
    <source>
        <dbReference type="Proteomes" id="UP000007735"/>
    </source>
</evidence>
<dbReference type="InterPro" id="IPR034718">
    <property type="entry name" value="RlpA"/>
</dbReference>
<dbReference type="Gene3D" id="2.40.40.10">
    <property type="entry name" value="RlpA-like domain"/>
    <property type="match status" value="1"/>
</dbReference>
<dbReference type="GO" id="GO:0008932">
    <property type="term" value="F:lytic endotransglycosylase activity"/>
    <property type="evidence" value="ECO:0007669"/>
    <property type="project" value="UniProtKB-UniRule"/>
</dbReference>
<keyword evidence="1" id="KW-0456">Lyase</keyword>
<evidence type="ECO:0000259" key="2">
    <source>
        <dbReference type="Pfam" id="PF03330"/>
    </source>
</evidence>
<keyword evidence="1" id="KW-0961">Cell wall biogenesis/degradation</keyword>
<comment type="function">
    <text evidence="1">Lytic transglycosylase with a strong preference for naked glycan strands that lack stem peptides.</text>
</comment>
<dbReference type="InterPro" id="IPR009009">
    <property type="entry name" value="RlpA-like_DPBB"/>
</dbReference>
<dbReference type="KEGG" id="sfh:SFHH103_01496"/>
<comment type="similarity">
    <text evidence="1">Belongs to the RlpA family.</text>
</comment>
<organism evidence="3 4">
    <name type="scientific">Sinorhizobium fredii (strain HH103)</name>
    <dbReference type="NCBI Taxonomy" id="1117943"/>
    <lineage>
        <taxon>Bacteria</taxon>
        <taxon>Pseudomonadati</taxon>
        <taxon>Pseudomonadota</taxon>
        <taxon>Alphaproteobacteria</taxon>
        <taxon>Hyphomicrobiales</taxon>
        <taxon>Rhizobiaceae</taxon>
        <taxon>Sinorhizobium/Ensifer group</taxon>
        <taxon>Sinorhizobium</taxon>
    </lineage>
</organism>
<dbReference type="eggNOG" id="COG0797">
    <property type="taxonomic scope" value="Bacteria"/>
</dbReference>
<dbReference type="PANTHER" id="PTHR34183:SF1">
    <property type="entry name" value="ENDOLYTIC PEPTIDOGLYCAN TRANSGLYCOSYLASE RLPA"/>
    <property type="match status" value="1"/>
</dbReference>
<dbReference type="GO" id="GO:0071555">
    <property type="term" value="P:cell wall organization"/>
    <property type="evidence" value="ECO:0007669"/>
    <property type="project" value="UniProtKB-KW"/>
</dbReference>
<name>G9A6W4_SINF1</name>
<dbReference type="HOGENOM" id="CLU_042923_1_0_5"/>
<dbReference type="SUPFAM" id="SSF50685">
    <property type="entry name" value="Barwin-like endoglucanases"/>
    <property type="match status" value="1"/>
</dbReference>
<dbReference type="STRING" id="1117943.SFHH103_01496"/>
<dbReference type="InterPro" id="IPR036908">
    <property type="entry name" value="RlpA-like_sf"/>
</dbReference>
<proteinExistence type="inferred from homology"/>